<keyword evidence="13" id="KW-1185">Reference proteome</keyword>
<evidence type="ECO:0000256" key="1">
    <source>
        <dbReference type="ARBA" id="ARBA00000382"/>
    </source>
</evidence>
<keyword evidence="4" id="KW-0378">Hydrolase</keyword>
<keyword evidence="5" id="KW-0119">Carbohydrate metabolism</keyword>
<comment type="caution">
    <text evidence="12">The sequence shown here is derived from an EMBL/GenBank/DDBJ whole genome shotgun (WGS) entry which is preliminary data.</text>
</comment>
<feature type="domain" description="Glycosyl hydrolase family 81 C-terminal" evidence="11">
    <location>
        <begin position="465"/>
        <end position="764"/>
    </location>
</feature>
<feature type="chain" id="PRO_5039358098" description="glucan endo-1,3-beta-D-glucosidase" evidence="10">
    <location>
        <begin position="26"/>
        <end position="1086"/>
    </location>
</feature>
<protein>
    <recommendedName>
        <fullName evidence="3">glucan endo-1,3-beta-D-glucosidase</fullName>
        <ecNumber evidence="3">3.2.1.39</ecNumber>
    </recommendedName>
</protein>
<evidence type="ECO:0000259" key="11">
    <source>
        <dbReference type="Pfam" id="PF17652"/>
    </source>
</evidence>
<dbReference type="PANTHER" id="PTHR31983:SF0">
    <property type="entry name" value="GLUCAN ENDO-1,3-BETA-D-GLUCOSIDASE 2"/>
    <property type="match status" value="1"/>
</dbReference>
<evidence type="ECO:0000313" key="12">
    <source>
        <dbReference type="EMBL" id="TQK77102.1"/>
    </source>
</evidence>
<dbReference type="GO" id="GO:0000272">
    <property type="term" value="P:polysaccharide catabolic process"/>
    <property type="evidence" value="ECO:0007669"/>
    <property type="project" value="UniProtKB-KW"/>
</dbReference>
<dbReference type="EC" id="3.2.1.39" evidence="3"/>
<dbReference type="PROSITE" id="PS51318">
    <property type="entry name" value="TAT"/>
    <property type="match status" value="1"/>
</dbReference>
<evidence type="ECO:0000256" key="2">
    <source>
        <dbReference type="ARBA" id="ARBA00010730"/>
    </source>
</evidence>
<feature type="region of interest" description="Disordered" evidence="9">
    <location>
        <begin position="881"/>
        <end position="984"/>
    </location>
</feature>
<keyword evidence="7" id="KW-0961">Cell wall biogenesis/degradation</keyword>
<organism evidence="12 13">
    <name type="scientific">Rarobacter incanus</name>
    <dbReference type="NCBI Taxonomy" id="153494"/>
    <lineage>
        <taxon>Bacteria</taxon>
        <taxon>Bacillati</taxon>
        <taxon>Actinomycetota</taxon>
        <taxon>Actinomycetes</taxon>
        <taxon>Micrococcales</taxon>
        <taxon>Rarobacteraceae</taxon>
        <taxon>Rarobacter</taxon>
    </lineage>
</organism>
<dbReference type="InterPro" id="IPR040720">
    <property type="entry name" value="GH81_C"/>
</dbReference>
<keyword evidence="10" id="KW-0732">Signal</keyword>
<dbReference type="OrthoDB" id="5480482at2"/>
<accession>A0A542SR65</accession>
<dbReference type="AlphaFoldDB" id="A0A542SR65"/>
<dbReference type="InterPro" id="IPR006311">
    <property type="entry name" value="TAT_signal"/>
</dbReference>
<proteinExistence type="inferred from homology"/>
<evidence type="ECO:0000256" key="5">
    <source>
        <dbReference type="ARBA" id="ARBA00023277"/>
    </source>
</evidence>
<dbReference type="PANTHER" id="PTHR31983">
    <property type="entry name" value="ENDO-1,3(4)-BETA-GLUCANASE 1"/>
    <property type="match status" value="1"/>
</dbReference>
<evidence type="ECO:0000256" key="6">
    <source>
        <dbReference type="ARBA" id="ARBA00023295"/>
    </source>
</evidence>
<feature type="signal peptide" evidence="10">
    <location>
        <begin position="1"/>
        <end position="25"/>
    </location>
</feature>
<dbReference type="EMBL" id="VFNV01000001">
    <property type="protein sequence ID" value="TQK77102.1"/>
    <property type="molecule type" value="Genomic_DNA"/>
</dbReference>
<gene>
    <name evidence="12" type="ORF">FB389_1817</name>
</gene>
<evidence type="ECO:0000256" key="3">
    <source>
        <dbReference type="ARBA" id="ARBA00012780"/>
    </source>
</evidence>
<evidence type="ECO:0000256" key="9">
    <source>
        <dbReference type="SAM" id="MobiDB-lite"/>
    </source>
</evidence>
<evidence type="ECO:0000313" key="13">
    <source>
        <dbReference type="Proteomes" id="UP000316181"/>
    </source>
</evidence>
<dbReference type="PROSITE" id="PS52008">
    <property type="entry name" value="GH81"/>
    <property type="match status" value="1"/>
</dbReference>
<keyword evidence="8" id="KW-0624">Polysaccharide degradation</keyword>
<dbReference type="GO" id="GO:0052861">
    <property type="term" value="F:endo-1,3(4)-beta-glucanase activity"/>
    <property type="evidence" value="ECO:0007669"/>
    <property type="project" value="InterPro"/>
</dbReference>
<dbReference type="InterPro" id="IPR005200">
    <property type="entry name" value="Endo-beta-glucanase"/>
</dbReference>
<dbReference type="RefSeq" id="WP_142112843.1">
    <property type="nucleotide sequence ID" value="NZ_BAAATB010000006.1"/>
</dbReference>
<comment type="catalytic activity">
    <reaction evidence="1">
        <text>Hydrolysis of (1-&gt;3)-beta-D-glucosidic linkages in (1-&gt;3)-beta-D-glucans.</text>
        <dbReference type="EC" id="3.2.1.39"/>
    </reaction>
</comment>
<evidence type="ECO:0000256" key="4">
    <source>
        <dbReference type="ARBA" id="ARBA00022801"/>
    </source>
</evidence>
<evidence type="ECO:0000256" key="10">
    <source>
        <dbReference type="SAM" id="SignalP"/>
    </source>
</evidence>
<comment type="similarity">
    <text evidence="2">Belongs to the glycosyl hydrolase 81 family.</text>
</comment>
<reference evidence="12 13" key="1">
    <citation type="submission" date="2019-06" db="EMBL/GenBank/DDBJ databases">
        <title>Sequencing the genomes of 1000 actinobacteria strains.</title>
        <authorList>
            <person name="Klenk H.-P."/>
        </authorList>
    </citation>
    <scope>NUCLEOTIDE SEQUENCE [LARGE SCALE GENOMIC DNA]</scope>
    <source>
        <strain evidence="12 13">DSM 10596</strain>
    </source>
</reference>
<keyword evidence="6" id="KW-0326">Glycosidase</keyword>
<feature type="compositionally biased region" description="Basic residues" evidence="9">
    <location>
        <begin position="972"/>
        <end position="981"/>
    </location>
</feature>
<dbReference type="Gene3D" id="2.70.98.30">
    <property type="entry name" value="Golgi alpha-mannosidase II, domain 4"/>
    <property type="match status" value="1"/>
</dbReference>
<evidence type="ECO:0000256" key="8">
    <source>
        <dbReference type="ARBA" id="ARBA00023326"/>
    </source>
</evidence>
<dbReference type="GO" id="GO:0071555">
    <property type="term" value="P:cell wall organization"/>
    <property type="evidence" value="ECO:0007669"/>
    <property type="project" value="UniProtKB-KW"/>
</dbReference>
<dbReference type="Proteomes" id="UP000316181">
    <property type="component" value="Unassembled WGS sequence"/>
</dbReference>
<feature type="compositionally biased region" description="Gly residues" evidence="9">
    <location>
        <begin position="890"/>
        <end position="954"/>
    </location>
</feature>
<evidence type="ECO:0000256" key="7">
    <source>
        <dbReference type="ARBA" id="ARBA00023316"/>
    </source>
</evidence>
<sequence>MNGTKRTISRVVAMAAAAATCLATAGLSLAPAASAGIVNAGNGSYTTENVGQVPGAACNQDNLRAYLSTDAPNKPVPTNDWWTSLVFKFSDASGTQKCSQNHALSALPVQYSIEDGYLSSQYDGDSDIPGVHIAYSPLTTVASVTGKGANDQSFHQYMSKGMVVAQVEGMTAASSFSTNNPAITVTDWSDWTVSTRLRDPNGKTLDATIGEGMPLSWYQASGGNARLRINTWSSEMTYVTGGNTTADPSGASLVVFARTSTAGNTNPNGYYYAAYAPPGATWTRTFGDWGGWQNLTATSGGYFAVAALPIESTGSAQDAWNLARQYQPYAYSPVTNTRADYSYDDSLGTVTTTYSATAQPIANAPTGSLPGTVMALLPHQWRKYAGTADSSFNISQAPTYSSPRGPMKTLIGITSFTTRDTFSGVLTEVPGVATAVAGSNERNRLNSELDSYLAGTSLAHALRDNDTPTYGVGKALGRTARIVEVADQLGRTDVRDKALADIRETLTDWFTAAPGKNSQVLRYTDKWKSLIGYPTDFYADTELNDHHFHYGYYVVAAAVLARFDPTWVSQYGEMVEMMIRDVNSPSRTDSMFPYLRYFDVYAGHDYAAGPGAYDAGNNQESSSEAMNFTYGMMMWGQVTGNKSYRDAGVYMYTTQAAAINEYWFNDSGTALPKGYNDQIVPVVWTNGGTGGLFFGNGQRAYKYGINTLPVTGGFLYLTTSSVSRNYAALQAAPRLSGENLNEWADIHLSALALADGATALSRLDSLGAYSNGATGSVYTNESGSTRAHTYHWIANLTRLGTVDRTVTANYPFATAFTKNDARTYVVSNTSSREITVTFSDCTAVVVAAGRTGVFGAAAGGLSAGLGSAAGGTGLAVGSIRDECRAPSTPGGDGDGSGSGTGGGGDTGGSTGGGSGTGGNTGSTGGNTGGTGGSGTGGSTSGGNTGGGNEAGSGGATSANESGKGAGDSSTAKSRKAVKQRARISSVKIVKGKAGKSKRLRKAIRKRHSAKIRVRVTSKAVRDLRGTVVLTVKGHRIGKAKVKRYGKRWQATVKVKAAKNRWRGVVKVRYAMRTGAATATKTSVKVM</sequence>
<name>A0A542SR65_9MICO</name>
<dbReference type="GO" id="GO:0042973">
    <property type="term" value="F:glucan endo-1,3-beta-D-glucosidase activity"/>
    <property type="evidence" value="ECO:0007669"/>
    <property type="project" value="UniProtKB-EC"/>
</dbReference>
<dbReference type="Pfam" id="PF17652">
    <property type="entry name" value="Glyco_hydro81C"/>
    <property type="match status" value="1"/>
</dbReference>